<proteinExistence type="predicted"/>
<dbReference type="PANTHER" id="PTHR46401:SF2">
    <property type="entry name" value="GLYCOSYLTRANSFERASE WBBK-RELATED"/>
    <property type="match status" value="1"/>
</dbReference>
<accession>A0A238WIS6</accession>
<dbReference type="EMBL" id="FZNY01000001">
    <property type="protein sequence ID" value="SNR45579.1"/>
    <property type="molecule type" value="Genomic_DNA"/>
</dbReference>
<evidence type="ECO:0000256" key="1">
    <source>
        <dbReference type="ARBA" id="ARBA00022679"/>
    </source>
</evidence>
<dbReference type="Gene3D" id="3.40.50.2000">
    <property type="entry name" value="Glycogen Phosphorylase B"/>
    <property type="match status" value="2"/>
</dbReference>
<evidence type="ECO:0000313" key="2">
    <source>
        <dbReference type="EMBL" id="SNR45579.1"/>
    </source>
</evidence>
<dbReference type="OrthoDB" id="9811902at2"/>
<dbReference type="CDD" id="cd03794">
    <property type="entry name" value="GT4_WbuB-like"/>
    <property type="match status" value="1"/>
</dbReference>
<dbReference type="RefSeq" id="WP_089370345.1">
    <property type="nucleotide sequence ID" value="NZ_BMEP01000003.1"/>
</dbReference>
<keyword evidence="1 2" id="KW-0808">Transferase</keyword>
<dbReference type="GO" id="GO:0016757">
    <property type="term" value="F:glycosyltransferase activity"/>
    <property type="evidence" value="ECO:0007669"/>
    <property type="project" value="TreeGrafter"/>
</dbReference>
<gene>
    <name evidence="2" type="ORF">SAMN06265376_1011050</name>
</gene>
<organism evidence="2 3">
    <name type="scientific">Dokdonia pacifica</name>
    <dbReference type="NCBI Taxonomy" id="1627892"/>
    <lineage>
        <taxon>Bacteria</taxon>
        <taxon>Pseudomonadati</taxon>
        <taxon>Bacteroidota</taxon>
        <taxon>Flavobacteriia</taxon>
        <taxon>Flavobacteriales</taxon>
        <taxon>Flavobacteriaceae</taxon>
        <taxon>Dokdonia</taxon>
    </lineage>
</organism>
<dbReference type="GO" id="GO:0009103">
    <property type="term" value="P:lipopolysaccharide biosynthetic process"/>
    <property type="evidence" value="ECO:0007669"/>
    <property type="project" value="TreeGrafter"/>
</dbReference>
<dbReference type="SUPFAM" id="SSF53756">
    <property type="entry name" value="UDP-Glycosyltransferase/glycogen phosphorylase"/>
    <property type="match status" value="1"/>
</dbReference>
<dbReference type="Pfam" id="PF13692">
    <property type="entry name" value="Glyco_trans_1_4"/>
    <property type="match status" value="1"/>
</dbReference>
<evidence type="ECO:0000313" key="3">
    <source>
        <dbReference type="Proteomes" id="UP000198379"/>
    </source>
</evidence>
<protein>
    <submittedName>
        <fullName evidence="2">Colanic acid biosynthesis glycosyl transferase WcaI</fullName>
    </submittedName>
</protein>
<dbReference type="PANTHER" id="PTHR46401">
    <property type="entry name" value="GLYCOSYLTRANSFERASE WBBK-RELATED"/>
    <property type="match status" value="1"/>
</dbReference>
<reference evidence="2 3" key="1">
    <citation type="submission" date="2017-06" db="EMBL/GenBank/DDBJ databases">
        <authorList>
            <person name="Kim H.J."/>
            <person name="Triplett B.A."/>
        </authorList>
    </citation>
    <scope>NUCLEOTIDE SEQUENCE [LARGE SCALE GENOMIC DNA]</scope>
    <source>
        <strain evidence="2 3">DSM 25597</strain>
    </source>
</reference>
<name>A0A238WIS6_9FLAO</name>
<dbReference type="Proteomes" id="UP000198379">
    <property type="component" value="Unassembled WGS sequence"/>
</dbReference>
<sequence>MKKRTHITFIGLNFFPENTAIGLYSTQLAQYLEAHDMQLDVITAFPYYPQWKIADEYQNKKSYLKEELGSINVYRYKQYVPKNPTFLKRIIHILSFTWGSFWNLWKIKKCDIVISVVPFTSATLLGYIQQRRFKAKSWIHIQDFEFDAAFQSGLTKSGEQKGGIIYRILMWIEKSLFSKADSVSTISHTMIKKLEKKTTAPTYFLPNWIDEKQIDPAFAKAHSYLSSSKFKILYSGNIGDKQDWEFFIKFAQAIDRERFEIIIVGDGAKRVWLEKEIASYAGITLHPPVAYEELSDLLCTADAHILFQKPEVLDTVMPSKILGMMASAKPSIITGHAHSEVATAMSQSQGGFYSSEKEVDTVIRQLNTLINDPELAKEMGVKARHYVVSNFAKNQILDAFLEQLSQL</sequence>
<dbReference type="AlphaFoldDB" id="A0A238WIS6"/>
<dbReference type="NCBIfam" id="NF007640">
    <property type="entry name" value="PRK10307.1"/>
    <property type="match status" value="1"/>
</dbReference>
<keyword evidence="3" id="KW-1185">Reference proteome</keyword>